<sequence length="340" mass="36112">MSYEKQNFVDGQTLTAAHLNHMEEGIAAAGGFTAGAKELLLTLFENAAYKTGDAQSALNALRAEWGGSAQDVPVQSVSLSAAILNLSEGESQTLTAMVLPANAANKLVWWSVSPAGLATVAGGTVTAVKAGICTVTATVGGKSASCTVNIAQAETAQLIYTLPAETELTSGFDTGLKLLEHASTESPQYTILVDAKAGDNFDASTWPAFLHCLTETGSTANLPGFNSTSSPLNNKTEFAYYNYGGVTLSDSIEHLKTRTRYVVQIDGKKYRGGSTYCPMTEWLTSNGRITDVPQTFLIGAAQSADGSKKQQFWPGTLYQCKVYKGLLSDNRIKAYINKGW</sequence>
<proteinExistence type="predicted"/>
<dbReference type="InterPro" id="IPR008964">
    <property type="entry name" value="Invasin/intimin_cell_adhesion"/>
</dbReference>
<dbReference type="Proteomes" id="UP000251281">
    <property type="component" value="Unassembled WGS sequence"/>
</dbReference>
<dbReference type="EMBL" id="PRLD01000005">
    <property type="protein sequence ID" value="RAW57896.1"/>
    <property type="molecule type" value="Genomic_DNA"/>
</dbReference>
<accession>A0A329U9Z4</accession>
<gene>
    <name evidence="2" type="ORF">C4N24_06270</name>
</gene>
<comment type="caution">
    <text evidence="2">The sequence shown here is derived from an EMBL/GenBank/DDBJ whole genome shotgun (WGS) entry which is preliminary data.</text>
</comment>
<dbReference type="Pfam" id="PF02368">
    <property type="entry name" value="Big_2"/>
    <property type="match status" value="1"/>
</dbReference>
<evidence type="ECO:0000259" key="1">
    <source>
        <dbReference type="SMART" id="SM00635"/>
    </source>
</evidence>
<reference evidence="2 3" key="1">
    <citation type="submission" date="2018-02" db="EMBL/GenBank/DDBJ databases">
        <title>Complete genome sequencing of Faecalibacterium prausnitzii strains isolated from the human gut.</title>
        <authorList>
            <person name="Fitzgerald B.C."/>
            <person name="Shkoporov A.N."/>
            <person name="Ross P.R."/>
            <person name="Hill C."/>
        </authorList>
    </citation>
    <scope>NUCLEOTIDE SEQUENCE [LARGE SCALE GENOMIC DNA]</scope>
    <source>
        <strain evidence="2 3">APC923/51-1</strain>
    </source>
</reference>
<evidence type="ECO:0000313" key="2">
    <source>
        <dbReference type="EMBL" id="RAW57896.1"/>
    </source>
</evidence>
<evidence type="ECO:0000313" key="3">
    <source>
        <dbReference type="Proteomes" id="UP000251281"/>
    </source>
</evidence>
<dbReference type="Gene3D" id="2.60.40.1080">
    <property type="match status" value="1"/>
</dbReference>
<dbReference type="SMART" id="SM00635">
    <property type="entry name" value="BID_2"/>
    <property type="match status" value="1"/>
</dbReference>
<organism evidence="2 3">
    <name type="scientific">Faecalibacterium prausnitzii</name>
    <dbReference type="NCBI Taxonomy" id="853"/>
    <lineage>
        <taxon>Bacteria</taxon>
        <taxon>Bacillati</taxon>
        <taxon>Bacillota</taxon>
        <taxon>Clostridia</taxon>
        <taxon>Eubacteriales</taxon>
        <taxon>Oscillospiraceae</taxon>
        <taxon>Faecalibacterium</taxon>
    </lineage>
</organism>
<dbReference type="AlphaFoldDB" id="A0A329U9Z4"/>
<feature type="domain" description="BIG2" evidence="1">
    <location>
        <begin position="73"/>
        <end position="149"/>
    </location>
</feature>
<dbReference type="RefSeq" id="WP_112090736.1">
    <property type="nucleotide sequence ID" value="NZ_PRLD01000005.1"/>
</dbReference>
<protein>
    <recommendedName>
        <fullName evidence="1">BIG2 domain-containing protein</fullName>
    </recommendedName>
</protein>
<name>A0A329U9Z4_9FIRM</name>
<dbReference type="SUPFAM" id="SSF49373">
    <property type="entry name" value="Invasin/intimin cell-adhesion fragments"/>
    <property type="match status" value="1"/>
</dbReference>
<dbReference type="InterPro" id="IPR003343">
    <property type="entry name" value="Big_2"/>
</dbReference>